<gene>
    <name evidence="1" type="ORF">NEMVEDRAFT_v1g108027</name>
</gene>
<dbReference type="InParanoid" id="A7S7Q1"/>
<dbReference type="AlphaFoldDB" id="A7S7Q1"/>
<sequence>THPTLPRGLCIPLLYYYHPPHPPSGVMHTSAVLLSPTPPSLGGYAHLCCTTITHPTLPRGLCTPLLYYYHPPHPASGAMHTSALLLSPHPTLPRGYAHRCCTTITHPTLPRGYAHLCCTTITHPTLPRGLCIPLLYYYHPPHPPSGVMHT</sequence>
<feature type="non-terminal residue" evidence="1">
    <location>
        <position position="150"/>
    </location>
</feature>
<keyword evidence="2" id="KW-1185">Reference proteome</keyword>
<protein>
    <submittedName>
        <fullName evidence="1">Uncharacterized protein</fullName>
    </submittedName>
</protein>
<evidence type="ECO:0000313" key="1">
    <source>
        <dbReference type="EMBL" id="EDO40274.1"/>
    </source>
</evidence>
<accession>A7S7Q1</accession>
<proteinExistence type="predicted"/>
<feature type="non-terminal residue" evidence="1">
    <location>
        <position position="1"/>
    </location>
</feature>
<evidence type="ECO:0000313" key="2">
    <source>
        <dbReference type="Proteomes" id="UP000001593"/>
    </source>
</evidence>
<dbReference type="EMBL" id="DS469594">
    <property type="protein sequence ID" value="EDO40274.1"/>
    <property type="molecule type" value="Genomic_DNA"/>
</dbReference>
<reference evidence="1 2" key="1">
    <citation type="journal article" date="2007" name="Science">
        <title>Sea anemone genome reveals ancestral eumetazoan gene repertoire and genomic organization.</title>
        <authorList>
            <person name="Putnam N.H."/>
            <person name="Srivastava M."/>
            <person name="Hellsten U."/>
            <person name="Dirks B."/>
            <person name="Chapman J."/>
            <person name="Salamov A."/>
            <person name="Terry A."/>
            <person name="Shapiro H."/>
            <person name="Lindquist E."/>
            <person name="Kapitonov V.V."/>
            <person name="Jurka J."/>
            <person name="Genikhovich G."/>
            <person name="Grigoriev I.V."/>
            <person name="Lucas S.M."/>
            <person name="Steele R.E."/>
            <person name="Finnerty J.R."/>
            <person name="Technau U."/>
            <person name="Martindale M.Q."/>
            <person name="Rokhsar D.S."/>
        </authorList>
    </citation>
    <scope>NUCLEOTIDE SEQUENCE [LARGE SCALE GENOMIC DNA]</scope>
    <source>
        <strain evidence="2">CH2 X CH6</strain>
    </source>
</reference>
<name>A7S7Q1_NEMVE</name>
<organism evidence="1 2">
    <name type="scientific">Nematostella vectensis</name>
    <name type="common">Starlet sea anemone</name>
    <dbReference type="NCBI Taxonomy" id="45351"/>
    <lineage>
        <taxon>Eukaryota</taxon>
        <taxon>Metazoa</taxon>
        <taxon>Cnidaria</taxon>
        <taxon>Anthozoa</taxon>
        <taxon>Hexacorallia</taxon>
        <taxon>Actiniaria</taxon>
        <taxon>Edwardsiidae</taxon>
        <taxon>Nematostella</taxon>
    </lineage>
</organism>
<dbReference type="Proteomes" id="UP000001593">
    <property type="component" value="Unassembled WGS sequence"/>
</dbReference>
<dbReference type="HOGENOM" id="CLU_1745186_0_0_1"/>